<name>A0A1F6A004_9BACT</name>
<keyword evidence="5" id="KW-0511">Multifunctional enzyme</keyword>
<comment type="catalytic activity">
    <reaction evidence="7">
        <text>alpha-D-glucosamine 1-phosphate + acetyl-CoA = N-acetyl-alpha-D-glucosamine 1-phosphate + CoA + H(+)</text>
        <dbReference type="Rhea" id="RHEA:13725"/>
        <dbReference type="ChEBI" id="CHEBI:15378"/>
        <dbReference type="ChEBI" id="CHEBI:57287"/>
        <dbReference type="ChEBI" id="CHEBI:57288"/>
        <dbReference type="ChEBI" id="CHEBI:57776"/>
        <dbReference type="ChEBI" id="CHEBI:58516"/>
        <dbReference type="EC" id="2.3.1.157"/>
    </reaction>
</comment>
<dbReference type="InterPro" id="IPR005835">
    <property type="entry name" value="NTP_transferase_dom"/>
</dbReference>
<keyword evidence="3" id="KW-0808">Transferase</keyword>
<evidence type="ECO:0000256" key="7">
    <source>
        <dbReference type="ARBA" id="ARBA00048247"/>
    </source>
</evidence>
<evidence type="ECO:0000256" key="1">
    <source>
        <dbReference type="ARBA" id="ARBA00005166"/>
    </source>
</evidence>
<reference evidence="10 11" key="1">
    <citation type="journal article" date="2016" name="Nat. Commun.">
        <title>Thousands of microbial genomes shed light on interconnected biogeochemical processes in an aquifer system.</title>
        <authorList>
            <person name="Anantharaman K."/>
            <person name="Brown C.T."/>
            <person name="Hug L.A."/>
            <person name="Sharon I."/>
            <person name="Castelle C.J."/>
            <person name="Probst A.J."/>
            <person name="Thomas B.C."/>
            <person name="Singh A."/>
            <person name="Wilkins M.J."/>
            <person name="Karaoz U."/>
            <person name="Brodie E.L."/>
            <person name="Williams K.H."/>
            <person name="Hubbard S.S."/>
            <person name="Banfield J.F."/>
        </authorList>
    </citation>
    <scope>NUCLEOTIDE SEQUENCE [LARGE SCALE GENOMIC DNA]</scope>
</reference>
<dbReference type="InterPro" id="IPR029044">
    <property type="entry name" value="Nucleotide-diphossugar_trans"/>
</dbReference>
<dbReference type="InterPro" id="IPR050065">
    <property type="entry name" value="GlmU-like"/>
</dbReference>
<dbReference type="STRING" id="1798383.A3D78_00895"/>
<evidence type="ECO:0000313" key="11">
    <source>
        <dbReference type="Proteomes" id="UP000176253"/>
    </source>
</evidence>
<comment type="pathway">
    <text evidence="1">Nucleotide-sugar biosynthesis; UDP-N-acetyl-alpha-D-glucosamine biosynthesis; N-acetyl-alpha-D-glucosamine 1-phosphate from alpha-D-glucosamine 6-phosphate (route II): step 2/2.</text>
</comment>
<keyword evidence="4" id="KW-0548">Nucleotidyltransferase</keyword>
<evidence type="ECO:0000313" key="10">
    <source>
        <dbReference type="EMBL" id="OGG18038.1"/>
    </source>
</evidence>
<proteinExistence type="predicted"/>
<comment type="caution">
    <text evidence="10">The sequence shown here is derived from an EMBL/GenBank/DDBJ whole genome shotgun (WGS) entry which is preliminary data.</text>
</comment>
<sequence>MSELKAILLAAGDSGRLWPIEDKLFINFFNSTLIQHSLNQLIKIGIKNFYLVASYRNVALCNRLKADNSQQNIQVVIQKNKLGMAGAILSVKEEVDNQPILIVGPSDVFEDYLLQQFMTVYRQKPDGIMVGKNLKSYAPLGYLTADHDIVTGIVEKPPPAKLKSNIASLVFDYFRNSRSLIEAIEKCATKDDDLYEKAKDKLISAGQIFKLLSYNGYWGYLKYPWHVLDITSYFLSRIKSKIKKVKIDKSVKIEGEVYLEDNVTILENVKLVGPVYLGSGTLIGQNSLIRESMIGQNCIVGFNCEIARSFVGNNCWFHGNYVGDSVILDNCAFGSGAVVANYRLDGQTVNSVIEGKKINTGRTKLGVVVGSESRIGINTSLMPGIKIGRHSYVGSGMVVSQDLPDNQFMELKNGKVNIVKNRINSGLNNIEVNRLKLKF</sequence>
<evidence type="ECO:0000256" key="4">
    <source>
        <dbReference type="ARBA" id="ARBA00022695"/>
    </source>
</evidence>
<dbReference type="SUPFAM" id="SSF53448">
    <property type="entry name" value="Nucleotide-diphospho-sugar transferases"/>
    <property type="match status" value="1"/>
</dbReference>
<dbReference type="PANTHER" id="PTHR43584:SF8">
    <property type="entry name" value="N-ACETYLMURAMATE ALPHA-1-PHOSPHATE URIDYLYLTRANSFERASE"/>
    <property type="match status" value="1"/>
</dbReference>
<evidence type="ECO:0000256" key="5">
    <source>
        <dbReference type="ARBA" id="ARBA00023268"/>
    </source>
</evidence>
<dbReference type="Pfam" id="PF00483">
    <property type="entry name" value="NTP_transferase"/>
    <property type="match status" value="1"/>
</dbReference>
<evidence type="ECO:0000259" key="9">
    <source>
        <dbReference type="Pfam" id="PF00483"/>
    </source>
</evidence>
<dbReference type="Gene3D" id="3.90.550.10">
    <property type="entry name" value="Spore Coat Polysaccharide Biosynthesis Protein SpsA, Chain A"/>
    <property type="match status" value="1"/>
</dbReference>
<dbReference type="GO" id="GO:0019134">
    <property type="term" value="F:glucosamine-1-phosphate N-acetyltransferase activity"/>
    <property type="evidence" value="ECO:0007669"/>
    <property type="project" value="UniProtKB-EC"/>
</dbReference>
<dbReference type="Proteomes" id="UP000176253">
    <property type="component" value="Unassembled WGS sequence"/>
</dbReference>
<comment type="pathway">
    <text evidence="2">Nucleotide-sugar biosynthesis; UDP-N-acetyl-alpha-D-glucosamine biosynthesis; UDP-N-acetyl-alpha-D-glucosamine from N-acetyl-alpha-D-glucosamine 1-phosphate: step 1/1.</text>
</comment>
<feature type="domain" description="Nucleotidyl transferase" evidence="9">
    <location>
        <begin position="5"/>
        <end position="208"/>
    </location>
</feature>
<evidence type="ECO:0000256" key="3">
    <source>
        <dbReference type="ARBA" id="ARBA00022679"/>
    </source>
</evidence>
<dbReference type="AlphaFoldDB" id="A0A1F6A004"/>
<dbReference type="Gene3D" id="2.160.10.10">
    <property type="entry name" value="Hexapeptide repeat proteins"/>
    <property type="match status" value="1"/>
</dbReference>
<comment type="catalytic activity">
    <reaction evidence="8">
        <text>N-acetyl-alpha-D-glucosamine 1-phosphate + UTP + H(+) = UDP-N-acetyl-alpha-D-glucosamine + diphosphate</text>
        <dbReference type="Rhea" id="RHEA:13509"/>
        <dbReference type="ChEBI" id="CHEBI:15378"/>
        <dbReference type="ChEBI" id="CHEBI:33019"/>
        <dbReference type="ChEBI" id="CHEBI:46398"/>
        <dbReference type="ChEBI" id="CHEBI:57705"/>
        <dbReference type="ChEBI" id="CHEBI:57776"/>
        <dbReference type="EC" id="2.7.7.23"/>
    </reaction>
</comment>
<dbReference type="SUPFAM" id="SSF51161">
    <property type="entry name" value="Trimeric LpxA-like enzymes"/>
    <property type="match status" value="1"/>
</dbReference>
<evidence type="ECO:0000256" key="6">
    <source>
        <dbReference type="ARBA" id="ARBA00023315"/>
    </source>
</evidence>
<protein>
    <recommendedName>
        <fullName evidence="9">Nucleotidyl transferase domain-containing protein</fullName>
    </recommendedName>
</protein>
<accession>A0A1F6A004</accession>
<organism evidence="10 11">
    <name type="scientific">Candidatus Gottesmanbacteria bacterium RIFCSPHIGHO2_02_FULL_39_14</name>
    <dbReference type="NCBI Taxonomy" id="1798383"/>
    <lineage>
        <taxon>Bacteria</taxon>
        <taxon>Candidatus Gottesmaniibacteriota</taxon>
    </lineage>
</organism>
<dbReference type="PANTHER" id="PTHR43584">
    <property type="entry name" value="NUCLEOTIDYL TRANSFERASE"/>
    <property type="match status" value="1"/>
</dbReference>
<dbReference type="GO" id="GO:0003977">
    <property type="term" value="F:UDP-N-acetylglucosamine diphosphorylase activity"/>
    <property type="evidence" value="ECO:0007669"/>
    <property type="project" value="UniProtKB-EC"/>
</dbReference>
<dbReference type="EMBL" id="MFJM01000023">
    <property type="protein sequence ID" value="OGG18038.1"/>
    <property type="molecule type" value="Genomic_DNA"/>
</dbReference>
<dbReference type="InterPro" id="IPR011004">
    <property type="entry name" value="Trimer_LpxA-like_sf"/>
</dbReference>
<keyword evidence="6" id="KW-0012">Acyltransferase</keyword>
<evidence type="ECO:0000256" key="2">
    <source>
        <dbReference type="ARBA" id="ARBA00005208"/>
    </source>
</evidence>
<gene>
    <name evidence="10" type="ORF">A3D78_00895</name>
</gene>
<evidence type="ECO:0000256" key="8">
    <source>
        <dbReference type="ARBA" id="ARBA00048493"/>
    </source>
</evidence>